<organism evidence="1 2">
    <name type="scientific">Sorangium cellulosum</name>
    <name type="common">Polyangium cellulosum</name>
    <dbReference type="NCBI Taxonomy" id="56"/>
    <lineage>
        <taxon>Bacteria</taxon>
        <taxon>Pseudomonadati</taxon>
        <taxon>Myxococcota</taxon>
        <taxon>Polyangia</taxon>
        <taxon>Polyangiales</taxon>
        <taxon>Polyangiaceae</taxon>
        <taxon>Sorangium</taxon>
    </lineage>
</organism>
<dbReference type="Pfam" id="PF12007">
    <property type="entry name" value="DUF3501"/>
    <property type="match status" value="1"/>
</dbReference>
<dbReference type="Proteomes" id="UP000295497">
    <property type="component" value="Chromosome"/>
</dbReference>
<dbReference type="EMBL" id="CP012672">
    <property type="protein sequence ID" value="AUX32167.1"/>
    <property type="molecule type" value="Genomic_DNA"/>
</dbReference>
<dbReference type="InterPro" id="IPR021890">
    <property type="entry name" value="DUF3501"/>
</dbReference>
<reference evidence="1 2" key="1">
    <citation type="submission" date="2015-09" db="EMBL/GenBank/DDBJ databases">
        <title>Sorangium comparison.</title>
        <authorList>
            <person name="Zaburannyi N."/>
            <person name="Bunk B."/>
            <person name="Overmann J."/>
            <person name="Mueller R."/>
        </authorList>
    </citation>
    <scope>NUCLEOTIDE SEQUENCE [LARGE SCALE GENOMIC DNA]</scope>
    <source>
        <strain evidence="1 2">So ce836</strain>
    </source>
</reference>
<dbReference type="AlphaFoldDB" id="A0A4P2QPQ0"/>
<name>A0A4P2QPQ0_SORCE</name>
<evidence type="ECO:0000313" key="2">
    <source>
        <dbReference type="Proteomes" id="UP000295497"/>
    </source>
</evidence>
<accession>A0A4P2QPQ0</accession>
<evidence type="ECO:0008006" key="3">
    <source>
        <dbReference type="Google" id="ProtNLM"/>
    </source>
</evidence>
<sequence length="209" mass="22732">MTPAIAPEDLLSTDAYDLVRARYRGRIIALKRRRRVTVGPHVSVLFESRETVLYHIQEILWLERPVRPERVREEIAENDRLIPRAGELTATLMIHGGPPLAGQALIAGLAAGQAVVMLLLGERRVAAELLSPVDDPCCPVHYLRFSLDHAAVRALLERRADVHLGVHHAGGLETVALSRETVDELALGLGADSAPAARAPMLSSVADCS</sequence>
<dbReference type="RefSeq" id="WP_129575821.1">
    <property type="nucleotide sequence ID" value="NZ_CP012672.1"/>
</dbReference>
<proteinExistence type="predicted"/>
<evidence type="ECO:0000313" key="1">
    <source>
        <dbReference type="EMBL" id="AUX32167.1"/>
    </source>
</evidence>
<gene>
    <name evidence="1" type="ORF">SOCE836_043040</name>
</gene>
<protein>
    <recommendedName>
        <fullName evidence="3">DUF3501 family protein</fullName>
    </recommendedName>
</protein>